<protein>
    <submittedName>
        <fullName evidence="3">Uncharacterized protein</fullName>
    </submittedName>
</protein>
<dbReference type="AlphaFoldDB" id="A0AA84Z914"/>
<evidence type="ECO:0000313" key="2">
    <source>
        <dbReference type="Proteomes" id="UP000050790"/>
    </source>
</evidence>
<reference evidence="3" key="1">
    <citation type="submission" date="2023-11" db="UniProtKB">
        <authorList>
            <consortium name="WormBaseParasite"/>
        </authorList>
    </citation>
    <scope>IDENTIFICATION</scope>
</reference>
<name>A0AA84Z914_9TREM</name>
<keyword evidence="1" id="KW-1133">Transmembrane helix</keyword>
<keyword evidence="1" id="KW-0472">Membrane</keyword>
<dbReference type="Proteomes" id="UP000050790">
    <property type="component" value="Unassembled WGS sequence"/>
</dbReference>
<accession>A0AA84Z914</accession>
<evidence type="ECO:0000313" key="3">
    <source>
        <dbReference type="WBParaSite" id="SMRG1_18610.1"/>
    </source>
</evidence>
<sequence length="173" mass="20547">TNLLHNIIPCSSLIFHHIHFKIEVLHINTKSFDNKSFNGLFYNNPDNNYSTILFLNILLLLLFSSSIPFFIFNFFSKYLCSTPPQGQRKRGRPKNTLRREMEIDMRKMNKNWMELEKKAHDRVGWRMLVGSLCSIRSNRRKNNSINFLVCLCQVNNLMNMRVQRIHSVNYVVH</sequence>
<dbReference type="WBParaSite" id="SMRG1_18610.1">
    <property type="protein sequence ID" value="SMRG1_18610.1"/>
    <property type="gene ID" value="SMRG1_18610"/>
</dbReference>
<organism evidence="2 3">
    <name type="scientific">Schistosoma margrebowiei</name>
    <dbReference type="NCBI Taxonomy" id="48269"/>
    <lineage>
        <taxon>Eukaryota</taxon>
        <taxon>Metazoa</taxon>
        <taxon>Spiralia</taxon>
        <taxon>Lophotrochozoa</taxon>
        <taxon>Platyhelminthes</taxon>
        <taxon>Trematoda</taxon>
        <taxon>Digenea</taxon>
        <taxon>Strigeidida</taxon>
        <taxon>Schistosomatoidea</taxon>
        <taxon>Schistosomatidae</taxon>
        <taxon>Schistosoma</taxon>
    </lineage>
</organism>
<feature type="transmembrane region" description="Helical" evidence="1">
    <location>
        <begin position="52"/>
        <end position="75"/>
    </location>
</feature>
<keyword evidence="1" id="KW-0812">Transmembrane</keyword>
<proteinExistence type="predicted"/>
<evidence type="ECO:0000256" key="1">
    <source>
        <dbReference type="SAM" id="Phobius"/>
    </source>
</evidence>